<protein>
    <recommendedName>
        <fullName evidence="7">F-box domain-containing protein</fullName>
    </recommendedName>
</protein>
<dbReference type="EMBL" id="RYZI01000135">
    <property type="protein sequence ID" value="RWA09880.1"/>
    <property type="molecule type" value="Genomic_DNA"/>
</dbReference>
<dbReference type="STRING" id="363999.A0A439D659"/>
<evidence type="ECO:0000256" key="1">
    <source>
        <dbReference type="ARBA" id="ARBA00022737"/>
    </source>
</evidence>
<evidence type="ECO:0000256" key="4">
    <source>
        <dbReference type="SAM" id="MobiDB-lite"/>
    </source>
</evidence>
<dbReference type="PANTHER" id="PTHR24134">
    <property type="entry name" value="ANKYRIN REPEAT-CONTAINING PROTEIN DDB_G0279043"/>
    <property type="match status" value="1"/>
</dbReference>
<keyword evidence="2 3" id="KW-0040">ANK repeat</keyword>
<evidence type="ECO:0000313" key="6">
    <source>
        <dbReference type="Proteomes" id="UP000286045"/>
    </source>
</evidence>
<dbReference type="Gene3D" id="1.25.40.20">
    <property type="entry name" value="Ankyrin repeat-containing domain"/>
    <property type="match status" value="2"/>
</dbReference>
<dbReference type="SUPFAM" id="SSF48403">
    <property type="entry name" value="Ankyrin repeat"/>
    <property type="match status" value="1"/>
</dbReference>
<evidence type="ECO:0008006" key="7">
    <source>
        <dbReference type="Google" id="ProtNLM"/>
    </source>
</evidence>
<dbReference type="PANTHER" id="PTHR24134:SF9">
    <property type="entry name" value="ANKYRIN REPEAT AND SOCS BOX PROTEIN 8"/>
    <property type="match status" value="1"/>
</dbReference>
<gene>
    <name evidence="5" type="ORF">EKO27_g5221</name>
</gene>
<evidence type="ECO:0000256" key="3">
    <source>
        <dbReference type="PROSITE-ProRule" id="PRU00023"/>
    </source>
</evidence>
<evidence type="ECO:0000313" key="5">
    <source>
        <dbReference type="EMBL" id="RWA09880.1"/>
    </source>
</evidence>
<feature type="compositionally biased region" description="Gly residues" evidence="4">
    <location>
        <begin position="722"/>
        <end position="732"/>
    </location>
</feature>
<dbReference type="AlphaFoldDB" id="A0A439D659"/>
<keyword evidence="6" id="KW-1185">Reference proteome</keyword>
<dbReference type="Proteomes" id="UP000286045">
    <property type="component" value="Unassembled WGS sequence"/>
</dbReference>
<feature type="compositionally biased region" description="Basic and acidic residues" evidence="4">
    <location>
        <begin position="614"/>
        <end position="629"/>
    </location>
</feature>
<feature type="compositionally biased region" description="Basic residues" evidence="4">
    <location>
        <begin position="560"/>
        <end position="573"/>
    </location>
</feature>
<comment type="caution">
    <text evidence="5">The sequence shown here is derived from an EMBL/GenBank/DDBJ whole genome shotgun (WGS) entry which is preliminary data.</text>
</comment>
<dbReference type="SMART" id="SM00248">
    <property type="entry name" value="ANK"/>
    <property type="match status" value="6"/>
</dbReference>
<sequence>MSANPTTGVVDDTCPTNIALSNDPCHDLCNRLAKMTMTRRPANLSHLPPELILMILNALKRRRDWYFLARTCRYIAHIVVPELDKSNTREHYNYALWYACVVNNPTILLRQISLDATVVNRHFVRNFVHRRVKYAYGQSMSPLSVAIVAARSDMVELLLANGADANLAGLVPISADSAAGNHMLWYPIHWAVASKHKNSVAIIKILGDHSANLNRVPEECSETKHRHYPQVMKCAPIFRLLMLDKPRCTPEYSEQVTSCEMYNEHFEKLQRLRLRQLKALLEGGANPNKPHGGEFLTPVFFLLTRLAAYTPNFYFSNRLMLSHEEEAQASMVNDIVASLLDTLRDFGANIHGLGNTYTLNQFGMPHRTTAAALETPLHAVCRLNDRHKPLIDWFLRNGTDINVLGDADTTALMAYCDSNFKDTDQFQAFLKRRPVLNHKDKDGRTALHYLCANRVLQPQVMEKAVCMMLDAGADPTALSKANHAPWREMEIPVKKSGGSAEVCNAHDTTLKMLRSAAKAWKKREKKAIERQEENDKQQADNNRSQKENDEQPASADKGARNRGGHTNRRRGSRGSRGAHANDRGGSRAGNREDDKVGQLPSNPTRTRGASHANNRKENREDWPSDERVGHPPQNRTNSRGDYRGGRGHSQSDQDGSIRGRSRNRGKYRAGHQQNTTSRESHNRHSTQEHSTDTRGGSYERTRGGSRGGQRGDARGGVHRGGSRGSGSRGGSSRGNQTARQSRGRGRGGRSRGGDQQGDNQTKPRVET</sequence>
<name>A0A439D659_9PEZI</name>
<proteinExistence type="predicted"/>
<accession>A0A439D659</accession>
<feature type="repeat" description="ANK" evidence="3">
    <location>
        <begin position="138"/>
        <end position="170"/>
    </location>
</feature>
<dbReference type="PROSITE" id="PS50297">
    <property type="entry name" value="ANK_REP_REGION"/>
    <property type="match status" value="1"/>
</dbReference>
<feature type="compositionally biased region" description="Basic and acidic residues" evidence="4">
    <location>
        <begin position="579"/>
        <end position="596"/>
    </location>
</feature>
<dbReference type="InterPro" id="IPR036770">
    <property type="entry name" value="Ankyrin_rpt-contain_sf"/>
</dbReference>
<feature type="compositionally biased region" description="Basic and acidic residues" evidence="4">
    <location>
        <begin position="678"/>
        <end position="702"/>
    </location>
</feature>
<reference evidence="5 6" key="1">
    <citation type="submission" date="2018-12" db="EMBL/GenBank/DDBJ databases">
        <title>Draft genome sequence of Xylaria grammica IHI A82.</title>
        <authorList>
            <person name="Buettner E."/>
            <person name="Kellner H."/>
        </authorList>
    </citation>
    <scope>NUCLEOTIDE SEQUENCE [LARGE SCALE GENOMIC DNA]</scope>
    <source>
        <strain evidence="5 6">IHI A82</strain>
    </source>
</reference>
<keyword evidence="1" id="KW-0677">Repeat</keyword>
<feature type="compositionally biased region" description="Basic and acidic residues" evidence="4">
    <location>
        <begin position="526"/>
        <end position="549"/>
    </location>
</feature>
<evidence type="ECO:0000256" key="2">
    <source>
        <dbReference type="ARBA" id="ARBA00023043"/>
    </source>
</evidence>
<dbReference type="Pfam" id="PF12796">
    <property type="entry name" value="Ank_2"/>
    <property type="match status" value="1"/>
</dbReference>
<feature type="compositionally biased region" description="Basic and acidic residues" evidence="4">
    <location>
        <begin position="638"/>
        <end position="657"/>
    </location>
</feature>
<organism evidence="5 6">
    <name type="scientific">Xylaria grammica</name>
    <dbReference type="NCBI Taxonomy" id="363999"/>
    <lineage>
        <taxon>Eukaryota</taxon>
        <taxon>Fungi</taxon>
        <taxon>Dikarya</taxon>
        <taxon>Ascomycota</taxon>
        <taxon>Pezizomycotina</taxon>
        <taxon>Sordariomycetes</taxon>
        <taxon>Xylariomycetidae</taxon>
        <taxon>Xylariales</taxon>
        <taxon>Xylariaceae</taxon>
        <taxon>Xylaria</taxon>
    </lineage>
</organism>
<feature type="region of interest" description="Disordered" evidence="4">
    <location>
        <begin position="521"/>
        <end position="767"/>
    </location>
</feature>
<dbReference type="PROSITE" id="PS50088">
    <property type="entry name" value="ANK_REPEAT"/>
    <property type="match status" value="1"/>
</dbReference>
<dbReference type="InterPro" id="IPR002110">
    <property type="entry name" value="Ankyrin_rpt"/>
</dbReference>
<feature type="compositionally biased region" description="Basic residues" evidence="4">
    <location>
        <begin position="659"/>
        <end position="669"/>
    </location>
</feature>